<dbReference type="SUPFAM" id="SSF57667">
    <property type="entry name" value="beta-beta-alpha zinc fingers"/>
    <property type="match status" value="1"/>
</dbReference>
<protein>
    <submittedName>
        <fullName evidence="11">Uncharacterized protein</fullName>
    </submittedName>
</protein>
<keyword evidence="1" id="KW-0479">Metal-binding</keyword>
<dbReference type="PANTHER" id="PTHR47660">
    <property type="entry name" value="TRANSCRIPTION FACTOR WITH C2H2 AND ZN(2)-CYS(6) DNA BINDING DOMAIN (EUROFUNG)-RELATED-RELATED"/>
    <property type="match status" value="1"/>
</dbReference>
<keyword evidence="4" id="KW-0805">Transcription regulation</keyword>
<keyword evidence="7" id="KW-0539">Nucleus</keyword>
<comment type="caution">
    <text evidence="11">The sequence shown here is derived from an EMBL/GenBank/DDBJ whole genome shotgun (WGS) entry which is preliminary data.</text>
</comment>
<name>A0AAD4KUF4_9EURO</name>
<dbReference type="CDD" id="cd00067">
    <property type="entry name" value="GAL4"/>
    <property type="match status" value="1"/>
</dbReference>
<dbReference type="Pfam" id="PF00096">
    <property type="entry name" value="zf-C2H2"/>
    <property type="match status" value="1"/>
</dbReference>
<proteinExistence type="predicted"/>
<evidence type="ECO:0000256" key="3">
    <source>
        <dbReference type="ARBA" id="ARBA00022833"/>
    </source>
</evidence>
<keyword evidence="5" id="KW-0238">DNA-binding</keyword>
<dbReference type="EMBL" id="JAJTJA010000007">
    <property type="protein sequence ID" value="KAH8696269.1"/>
    <property type="molecule type" value="Genomic_DNA"/>
</dbReference>
<dbReference type="InterPro" id="IPR036236">
    <property type="entry name" value="Znf_C2H2_sf"/>
</dbReference>
<dbReference type="RefSeq" id="XP_046071207.1">
    <property type="nucleotide sequence ID" value="XM_046219075.1"/>
</dbReference>
<dbReference type="Gene3D" id="3.30.160.60">
    <property type="entry name" value="Classic Zinc Finger"/>
    <property type="match status" value="2"/>
</dbReference>
<evidence type="ECO:0000256" key="6">
    <source>
        <dbReference type="ARBA" id="ARBA00023163"/>
    </source>
</evidence>
<gene>
    <name evidence="11" type="ORF">BGW36DRAFT_408196</name>
</gene>
<evidence type="ECO:0000256" key="7">
    <source>
        <dbReference type="ARBA" id="ARBA00023242"/>
    </source>
</evidence>
<evidence type="ECO:0000256" key="2">
    <source>
        <dbReference type="ARBA" id="ARBA00022771"/>
    </source>
</evidence>
<dbReference type="Gene3D" id="4.10.240.10">
    <property type="entry name" value="Zn(2)-C6 fungal-type DNA-binding domain"/>
    <property type="match status" value="1"/>
</dbReference>
<dbReference type="InterPro" id="IPR036864">
    <property type="entry name" value="Zn2-C6_fun-type_DNA-bd_sf"/>
</dbReference>
<dbReference type="PROSITE" id="PS00028">
    <property type="entry name" value="ZINC_FINGER_C2H2_1"/>
    <property type="match status" value="2"/>
</dbReference>
<keyword evidence="3" id="KW-0862">Zinc</keyword>
<dbReference type="PROSITE" id="PS50157">
    <property type="entry name" value="ZINC_FINGER_C2H2_2"/>
    <property type="match status" value="1"/>
</dbReference>
<dbReference type="GO" id="GO:0008270">
    <property type="term" value="F:zinc ion binding"/>
    <property type="evidence" value="ECO:0007669"/>
    <property type="project" value="UniProtKB-KW"/>
</dbReference>
<dbReference type="FunFam" id="3.30.160.60:FF:002343">
    <property type="entry name" value="Zinc finger protein 33A"/>
    <property type="match status" value="1"/>
</dbReference>
<feature type="domain" description="C2H2-type" evidence="10">
    <location>
        <begin position="18"/>
        <end position="45"/>
    </location>
</feature>
<dbReference type="PANTHER" id="PTHR47660:SF2">
    <property type="entry name" value="TRANSCRIPTION FACTOR WITH C2H2 AND ZN(2)-CYS(6) DNA BINDING DOMAIN (EUROFUNG)"/>
    <property type="match status" value="1"/>
</dbReference>
<organism evidence="11 12">
    <name type="scientific">Talaromyces proteolyticus</name>
    <dbReference type="NCBI Taxonomy" id="1131652"/>
    <lineage>
        <taxon>Eukaryota</taxon>
        <taxon>Fungi</taxon>
        <taxon>Dikarya</taxon>
        <taxon>Ascomycota</taxon>
        <taxon>Pezizomycotina</taxon>
        <taxon>Eurotiomycetes</taxon>
        <taxon>Eurotiomycetidae</taxon>
        <taxon>Eurotiales</taxon>
        <taxon>Trichocomaceae</taxon>
        <taxon>Talaromyces</taxon>
        <taxon>Talaromyces sect. Bacilispori</taxon>
    </lineage>
</organism>
<dbReference type="AlphaFoldDB" id="A0AAD4KUF4"/>
<reference evidence="11" key="1">
    <citation type="submission" date="2021-12" db="EMBL/GenBank/DDBJ databases">
        <title>Convergent genome expansion in fungi linked to evolution of root-endophyte symbiosis.</title>
        <authorList>
            <consortium name="DOE Joint Genome Institute"/>
            <person name="Ke Y.-H."/>
            <person name="Bonito G."/>
            <person name="Liao H.-L."/>
            <person name="Looney B."/>
            <person name="Rojas-Flechas A."/>
            <person name="Nash J."/>
            <person name="Hameed K."/>
            <person name="Schadt C."/>
            <person name="Martin F."/>
            <person name="Crous P.W."/>
            <person name="Miettinen O."/>
            <person name="Magnuson J.K."/>
            <person name="Labbe J."/>
            <person name="Jacobson D."/>
            <person name="Doktycz M.J."/>
            <person name="Veneault-Fourrey C."/>
            <person name="Kuo A."/>
            <person name="Mondo S."/>
            <person name="Calhoun S."/>
            <person name="Riley R."/>
            <person name="Ohm R."/>
            <person name="LaButti K."/>
            <person name="Andreopoulos B."/>
            <person name="Pangilinan J."/>
            <person name="Nolan M."/>
            <person name="Tritt A."/>
            <person name="Clum A."/>
            <person name="Lipzen A."/>
            <person name="Daum C."/>
            <person name="Barry K."/>
            <person name="Grigoriev I.V."/>
            <person name="Vilgalys R."/>
        </authorList>
    </citation>
    <scope>NUCLEOTIDE SEQUENCE</scope>
    <source>
        <strain evidence="11">PMI_201</strain>
    </source>
</reference>
<dbReference type="GO" id="GO:0003677">
    <property type="term" value="F:DNA binding"/>
    <property type="evidence" value="ECO:0007669"/>
    <property type="project" value="UniProtKB-KW"/>
</dbReference>
<dbReference type="SMART" id="SM00066">
    <property type="entry name" value="GAL4"/>
    <property type="match status" value="1"/>
</dbReference>
<dbReference type="PROSITE" id="PS50048">
    <property type="entry name" value="ZN2_CY6_FUNGAL_2"/>
    <property type="match status" value="1"/>
</dbReference>
<sequence length="746" mass="83154">MYIMDDSNNTFPSSRRDKQCDICSRSFARSEHLARHRRIHTKEKPFPCPHCRKSFQRGDVRATHVKKCHATFGDQDAENEVAGRKRVRIACDNCRRRKMRCDGNEPCGSCRSIRSSCHYAAAPASPSPSSHDLDTQGVNRTISTRAGTDPHFNINDDSVPLAPLSPTTSLSNAENGPFLNARAGALGNTHQDAFGMPIQGDPAIPFDAGAIDNARCLPLPDTDLLYPLSDAAGGVEFWQVPPAYGQIWFDGSDFTLSEEIFHSTSPISNHVFSLSMQHLTATMQEYFDRKSRAPSPSLNKASKMWYSAPPNMDDHNKDIVMVFLSIFQRHIPETFPLFKESTLGRQNLAAFTLAMAATGGLFCTVPGSAEVAKAMYNDARRLLLASFYVRDTLDGISTSPQDKLVTLKTFILLELYGLCSGDKRCYEFVEAFHGSLVHSAQEYSHECEVAGLNSANERENSRLLETLQILDCYRVIIMQRPPSLSWHHIDLFANSLSPENRISSFHKVARDLTDGGHMLEPIRPTESCLSGLAGLCSYLWPATYSKQDRYSGDEFPDQSTSFWKADFVELACDNWLRTIGQAGNNSSLAVYHMMNIMLHVDLAMLQHFAHSAPGSAGRDPKKSLVAREIKSWKEGRHYKIAHWHAEGIIVAVERALNASSNKAEQQLPPRLKSANTETRRLPYEAPHVPYAIYYATLVTWCGAITEENNAASASAAQVFIARGERILSLHRVHIAQLLARVLYDIK</sequence>
<dbReference type="InterPro" id="IPR013087">
    <property type="entry name" value="Znf_C2H2_type"/>
</dbReference>
<dbReference type="SUPFAM" id="SSF57701">
    <property type="entry name" value="Zn2/Cys6 DNA-binding domain"/>
    <property type="match status" value="1"/>
</dbReference>
<dbReference type="GO" id="GO:0000981">
    <property type="term" value="F:DNA-binding transcription factor activity, RNA polymerase II-specific"/>
    <property type="evidence" value="ECO:0007669"/>
    <property type="project" value="InterPro"/>
</dbReference>
<evidence type="ECO:0000256" key="8">
    <source>
        <dbReference type="PROSITE-ProRule" id="PRU00042"/>
    </source>
</evidence>
<keyword evidence="6" id="KW-0804">Transcription</keyword>
<evidence type="ECO:0000256" key="5">
    <source>
        <dbReference type="ARBA" id="ARBA00023125"/>
    </source>
</evidence>
<dbReference type="Pfam" id="PF04082">
    <property type="entry name" value="Fungal_trans"/>
    <property type="match status" value="1"/>
</dbReference>
<accession>A0AAD4KUF4</accession>
<dbReference type="PROSITE" id="PS00463">
    <property type="entry name" value="ZN2_CY6_FUNGAL_1"/>
    <property type="match status" value="1"/>
</dbReference>
<keyword evidence="12" id="KW-1185">Reference proteome</keyword>
<keyword evidence="2 8" id="KW-0863">Zinc-finger</keyword>
<dbReference type="InterPro" id="IPR007219">
    <property type="entry name" value="XnlR_reg_dom"/>
</dbReference>
<dbReference type="Pfam" id="PF00172">
    <property type="entry name" value="Zn_clus"/>
    <property type="match status" value="1"/>
</dbReference>
<dbReference type="InterPro" id="IPR001138">
    <property type="entry name" value="Zn2Cys6_DnaBD"/>
</dbReference>
<evidence type="ECO:0000313" key="11">
    <source>
        <dbReference type="EMBL" id="KAH8696269.1"/>
    </source>
</evidence>
<dbReference type="GeneID" id="70249362"/>
<evidence type="ECO:0000256" key="4">
    <source>
        <dbReference type="ARBA" id="ARBA00023015"/>
    </source>
</evidence>
<dbReference type="CDD" id="cd12148">
    <property type="entry name" value="fungal_TF_MHR"/>
    <property type="match status" value="1"/>
</dbReference>
<evidence type="ECO:0000259" key="9">
    <source>
        <dbReference type="PROSITE" id="PS50048"/>
    </source>
</evidence>
<evidence type="ECO:0000313" key="12">
    <source>
        <dbReference type="Proteomes" id="UP001201262"/>
    </source>
</evidence>
<dbReference type="SMART" id="SM00355">
    <property type="entry name" value="ZnF_C2H2"/>
    <property type="match status" value="2"/>
</dbReference>
<evidence type="ECO:0000256" key="1">
    <source>
        <dbReference type="ARBA" id="ARBA00022723"/>
    </source>
</evidence>
<dbReference type="GO" id="GO:0006351">
    <property type="term" value="P:DNA-templated transcription"/>
    <property type="evidence" value="ECO:0007669"/>
    <property type="project" value="InterPro"/>
</dbReference>
<dbReference type="Proteomes" id="UP001201262">
    <property type="component" value="Unassembled WGS sequence"/>
</dbReference>
<evidence type="ECO:0000259" key="10">
    <source>
        <dbReference type="PROSITE" id="PS50157"/>
    </source>
</evidence>
<feature type="domain" description="Zn(2)-C6 fungal-type" evidence="9">
    <location>
        <begin position="90"/>
        <end position="119"/>
    </location>
</feature>